<feature type="region of interest" description="Disordered" evidence="1">
    <location>
        <begin position="242"/>
        <end position="261"/>
    </location>
</feature>
<evidence type="ECO:0000256" key="1">
    <source>
        <dbReference type="SAM" id="MobiDB-lite"/>
    </source>
</evidence>
<reference evidence="3 4" key="1">
    <citation type="submission" date="2020-03" db="EMBL/GenBank/DDBJ databases">
        <authorList>
            <consortium name="Genoscope - CEA"/>
            <person name="William W."/>
        </authorList>
    </citation>
    <scope>NUCLEOTIDE SEQUENCE [LARGE SCALE GENOMIC DNA]</scope>
    <source>
        <strain evidence="4">DSM 16959</strain>
        <plasmid evidence="3 4">pI</plasmid>
    </source>
</reference>
<dbReference type="Proteomes" id="UP000515733">
    <property type="component" value="Plasmid pI"/>
</dbReference>
<geneLocation type="plasmid" evidence="3 4">
    <name>pI</name>
</geneLocation>
<accession>A0A6S6XYV5</accession>
<proteinExistence type="predicted"/>
<dbReference type="KEGG" id="doe:DENOEST_P0073"/>
<evidence type="ECO:0000313" key="4">
    <source>
        <dbReference type="Proteomes" id="UP000515733"/>
    </source>
</evidence>
<dbReference type="EMBL" id="LR778302">
    <property type="protein sequence ID" value="CAB1371231.1"/>
    <property type="molecule type" value="Genomic_DNA"/>
</dbReference>
<keyword evidence="2" id="KW-1133">Transmembrane helix</keyword>
<feature type="transmembrane region" description="Helical" evidence="2">
    <location>
        <begin position="49"/>
        <end position="71"/>
    </location>
</feature>
<evidence type="ECO:0000256" key="2">
    <source>
        <dbReference type="SAM" id="Phobius"/>
    </source>
</evidence>
<keyword evidence="3" id="KW-0614">Plasmid</keyword>
<name>A0A6S6XYV5_9PROT</name>
<gene>
    <name evidence="3" type="ORF">DENOEST_P0073</name>
</gene>
<keyword evidence="2" id="KW-0472">Membrane</keyword>
<dbReference type="AlphaFoldDB" id="A0A6S6XYV5"/>
<keyword evidence="4" id="KW-1185">Reference proteome</keyword>
<keyword evidence="2" id="KW-0812">Transmembrane</keyword>
<evidence type="ECO:0000313" key="3">
    <source>
        <dbReference type="EMBL" id="CAB1371231.1"/>
    </source>
</evidence>
<organism evidence="3 4">
    <name type="scientific">Denitratisoma oestradiolicum</name>
    <dbReference type="NCBI Taxonomy" id="311182"/>
    <lineage>
        <taxon>Bacteria</taxon>
        <taxon>Pseudomonadati</taxon>
        <taxon>Pseudomonadota</taxon>
        <taxon>Betaproteobacteria</taxon>
        <taxon>Nitrosomonadales</taxon>
        <taxon>Sterolibacteriaceae</taxon>
        <taxon>Denitratisoma</taxon>
    </lineage>
</organism>
<protein>
    <submittedName>
        <fullName evidence="3">Uncharacterized protein</fullName>
    </submittedName>
</protein>
<sequence>MGARRWRAGCCWQRPAFGGLGSRACRPAAMPGSGERATARCLAGLSPLALLRLLFGLPSLLCGFLCLFLAFRANRPATRADRAAPGSRIRAHPRVAGTAAQPCTSLSLAPSGRLPPCQPGRLPPTVRVVAVAARSYPPSLSALPAEWWRHASFRGFPIWPPIAFVGLAGSGARDLPASGQGRAWVPVRPLAAGRLRRRFARPFARSLPAIGLRPRLRLGDRSSCHVALHRAETLPAPFGPTACGDFARRPDRSATRQRRST</sequence>